<evidence type="ECO:0000313" key="2">
    <source>
        <dbReference type="Proteomes" id="UP001281147"/>
    </source>
</evidence>
<keyword evidence="2" id="KW-1185">Reference proteome</keyword>
<reference evidence="1" key="1">
    <citation type="submission" date="2023-07" db="EMBL/GenBank/DDBJ databases">
        <title>Black Yeasts Isolated from many extreme environments.</title>
        <authorList>
            <person name="Coleine C."/>
            <person name="Stajich J.E."/>
            <person name="Selbmann L."/>
        </authorList>
    </citation>
    <scope>NUCLEOTIDE SEQUENCE</scope>
    <source>
        <strain evidence="1">CCFEE 5714</strain>
    </source>
</reference>
<protein>
    <submittedName>
        <fullName evidence="1">Uncharacterized protein</fullName>
    </submittedName>
</protein>
<organism evidence="1 2">
    <name type="scientific">Vermiconidia calcicola</name>
    <dbReference type="NCBI Taxonomy" id="1690605"/>
    <lineage>
        <taxon>Eukaryota</taxon>
        <taxon>Fungi</taxon>
        <taxon>Dikarya</taxon>
        <taxon>Ascomycota</taxon>
        <taxon>Pezizomycotina</taxon>
        <taxon>Dothideomycetes</taxon>
        <taxon>Dothideomycetidae</taxon>
        <taxon>Mycosphaerellales</taxon>
        <taxon>Extremaceae</taxon>
        <taxon>Vermiconidia</taxon>
    </lineage>
</organism>
<dbReference type="EMBL" id="JAUTXU010000061">
    <property type="protein sequence ID" value="KAK3713647.1"/>
    <property type="molecule type" value="Genomic_DNA"/>
</dbReference>
<gene>
    <name evidence="1" type="ORF">LTR37_008341</name>
</gene>
<proteinExistence type="predicted"/>
<comment type="caution">
    <text evidence="1">The sequence shown here is derived from an EMBL/GenBank/DDBJ whole genome shotgun (WGS) entry which is preliminary data.</text>
</comment>
<sequence>MNFSDDDLSDTSSEPYKDDDLGAPSQARPTHRNWTIYDRVPILALDHDKNPQIRLLRIQPGTPNEYLRCALIKWPLWDAGTFQALSYSWGQGPWSCKISIEHKQAPAIPFLVTTHLRNALRRLRDAQEPVNVWIDMLCINQDNFIERSQQVHIMAQIYNQASIVKVWLGEFNNANAPIDLELLDYLCCQPRPWWTRLWIVQEIAYADAGQCPVVLLGAQSWTLADFIECWTSALQFSQHKDSDRYKLLSRHLKMIRMPFEAWQTRHRLPLLQRLIATTGRSYTVKHDRIYSLLSLIEEDEERKLRPDYGKSFHQLSYDVAEVILSSRSWTESCHTDLVKLAGEEPSLAQALSAGLKHPRADLVGASWLGNIERMQWLLQTGTGSTHSYSEALSAAAESGSVRTHGDSENATRETHWVWRSRKCASNASERGWTRIVDLLLHDKDANINDRWWVSKVASAPRLYLVKTEMPLLEEALLRASGKGHTAVVELLLDKGAQIDVRALCSAARAGELEMVRLLLEKGVDPNGATGSPSPLCFALRFDRIEMVKLLLGGGADINGEGKHGYDTALYVACCKGSTELVDLLL</sequence>
<accession>A0ACC3NAU6</accession>
<name>A0ACC3NAU6_9PEZI</name>
<evidence type="ECO:0000313" key="1">
    <source>
        <dbReference type="EMBL" id="KAK3713647.1"/>
    </source>
</evidence>
<dbReference type="Proteomes" id="UP001281147">
    <property type="component" value="Unassembled WGS sequence"/>
</dbReference>